<proteinExistence type="inferred from homology"/>
<dbReference type="Proteomes" id="UP000021369">
    <property type="component" value="Unassembled WGS sequence"/>
</dbReference>
<dbReference type="GO" id="GO:0005886">
    <property type="term" value="C:plasma membrane"/>
    <property type="evidence" value="ECO:0007669"/>
    <property type="project" value="UniProtKB-SubCell"/>
</dbReference>
<keyword evidence="3" id="KW-0813">Transport</keyword>
<feature type="domain" description="Major facilitator superfamily (MFS) profile" evidence="8">
    <location>
        <begin position="5"/>
        <end position="384"/>
    </location>
</feature>
<dbReference type="InterPro" id="IPR051788">
    <property type="entry name" value="MFS_Transporter"/>
</dbReference>
<evidence type="ECO:0000256" key="4">
    <source>
        <dbReference type="ARBA" id="ARBA00022692"/>
    </source>
</evidence>
<dbReference type="Pfam" id="PF07690">
    <property type="entry name" value="MFS_1"/>
    <property type="match status" value="1"/>
</dbReference>
<dbReference type="SUPFAM" id="SSF103473">
    <property type="entry name" value="MFS general substrate transporter"/>
    <property type="match status" value="1"/>
</dbReference>
<keyword evidence="6 7" id="KW-0472">Membrane</keyword>
<feature type="transmembrane region" description="Helical" evidence="7">
    <location>
        <begin position="124"/>
        <end position="147"/>
    </location>
</feature>
<dbReference type="Gene3D" id="1.20.1250.20">
    <property type="entry name" value="MFS general substrate transporter like domains"/>
    <property type="match status" value="1"/>
</dbReference>
<dbReference type="OrthoDB" id="9795150at2"/>
<dbReference type="EMBL" id="JEOB01000003">
    <property type="protein sequence ID" value="EXM38944.1"/>
    <property type="molecule type" value="Genomic_DNA"/>
</dbReference>
<feature type="transmembrane region" description="Helical" evidence="7">
    <location>
        <begin position="159"/>
        <end position="178"/>
    </location>
</feature>
<feature type="transmembrane region" description="Helical" evidence="7">
    <location>
        <begin position="40"/>
        <end position="59"/>
    </location>
</feature>
<feature type="transmembrane region" description="Helical" evidence="7">
    <location>
        <begin position="355"/>
        <end position="376"/>
    </location>
</feature>
<feature type="transmembrane region" description="Helical" evidence="7">
    <location>
        <begin position="71"/>
        <end position="104"/>
    </location>
</feature>
<feature type="transmembrane region" description="Helical" evidence="7">
    <location>
        <begin position="240"/>
        <end position="258"/>
    </location>
</feature>
<dbReference type="GO" id="GO:0022857">
    <property type="term" value="F:transmembrane transporter activity"/>
    <property type="evidence" value="ECO:0007669"/>
    <property type="project" value="InterPro"/>
</dbReference>
<comment type="subcellular location">
    <subcellularLocation>
        <location evidence="1">Cell membrane</location>
        <topology evidence="1">Multi-pass membrane protein</topology>
    </subcellularLocation>
</comment>
<comment type="similarity">
    <text evidence="2">Belongs to the major facilitator superfamily.</text>
</comment>
<dbReference type="PANTHER" id="PTHR23514">
    <property type="entry name" value="BYPASS OF STOP CODON PROTEIN 6"/>
    <property type="match status" value="1"/>
</dbReference>
<dbReference type="InterPro" id="IPR036259">
    <property type="entry name" value="MFS_trans_sf"/>
</dbReference>
<dbReference type="PROSITE" id="PS50850">
    <property type="entry name" value="MFS"/>
    <property type="match status" value="1"/>
</dbReference>
<reference evidence="9 10" key="1">
    <citation type="submission" date="2013-06" db="EMBL/GenBank/DDBJ databases">
        <title>Rumen cellulosomics: divergent fiber-degrading strategies revealed by comparative genome-wide analysis of six Ruminococcal strains.</title>
        <authorList>
            <person name="Dassa B."/>
            <person name="Borovok I."/>
            <person name="Lamed R."/>
            <person name="Flint H."/>
            <person name="Yeoman C.J."/>
            <person name="White B."/>
            <person name="Bayer E.A."/>
        </authorList>
    </citation>
    <scope>NUCLEOTIDE SEQUENCE [LARGE SCALE GENOMIC DNA]</scope>
    <source>
        <strain evidence="9 10">SY3</strain>
    </source>
</reference>
<keyword evidence="10" id="KW-1185">Reference proteome</keyword>
<evidence type="ECO:0000256" key="7">
    <source>
        <dbReference type="SAM" id="Phobius"/>
    </source>
</evidence>
<dbReference type="InterPro" id="IPR020846">
    <property type="entry name" value="MFS_dom"/>
</dbReference>
<comment type="caution">
    <text evidence="9">The sequence shown here is derived from an EMBL/GenBank/DDBJ whole genome shotgun (WGS) entry which is preliminary data.</text>
</comment>
<evidence type="ECO:0000256" key="3">
    <source>
        <dbReference type="ARBA" id="ARBA00022448"/>
    </source>
</evidence>
<dbReference type="InterPro" id="IPR011701">
    <property type="entry name" value="MFS"/>
</dbReference>
<dbReference type="PANTHER" id="PTHR23514:SF3">
    <property type="entry name" value="BYPASS OF STOP CODON PROTEIN 6"/>
    <property type="match status" value="1"/>
</dbReference>
<feature type="transmembrane region" description="Helical" evidence="7">
    <location>
        <begin position="270"/>
        <end position="288"/>
    </location>
</feature>
<name>A0A011UEA0_RUMAL</name>
<feature type="transmembrane region" description="Helical" evidence="7">
    <location>
        <begin position="294"/>
        <end position="314"/>
    </location>
</feature>
<protein>
    <submittedName>
        <fullName evidence="9">MFS transporter</fullName>
    </submittedName>
</protein>
<dbReference type="RefSeq" id="WP_037288300.1">
    <property type="nucleotide sequence ID" value="NZ_JEOB01000003.1"/>
</dbReference>
<accession>A0A011UEA0</accession>
<evidence type="ECO:0000256" key="2">
    <source>
        <dbReference type="ARBA" id="ARBA00008335"/>
    </source>
</evidence>
<keyword evidence="5 7" id="KW-1133">Transmembrane helix</keyword>
<evidence type="ECO:0000259" key="8">
    <source>
        <dbReference type="PROSITE" id="PS50850"/>
    </source>
</evidence>
<dbReference type="PATRIC" id="fig|1341156.4.peg.2249"/>
<evidence type="ECO:0000256" key="5">
    <source>
        <dbReference type="ARBA" id="ARBA00022989"/>
    </source>
</evidence>
<keyword evidence="4 7" id="KW-0812">Transmembrane</keyword>
<sequence>MTALLLAVIYLAFISLGLPDSLLGSGWPTMQNDFGVPSSYAGYVSMSISFMTIISALIAPVLIRRFKTHNIVVISILLTVLGLMGFSFASSYAMLFLFVIPYGLGAGSVDSALNNYVAKHYSSSVMNFLHCFYGVGAMISPYIMSLALSRARWNEGYRWTAYIQSGIMLVCLLSFPLWKKNAETSDDDESDSTGIISALKIRGVIPTLIAFYAYCSGEATCFLWTSSYFVGAKQGISTELAAAFGSLIFGGLMFGRLISAFVSNKLGDRLLIRIGIAVEVFGTLLIFLPLKSYIPAAVGFVITGIGMGPVYPAIQHMAPENFGRKNSAAVIGLQMASAYIGSTFMPMVFGLLQQALGIAIMPIYLAFFALLSISLLEFAYKRIPSHTTV</sequence>
<organism evidence="9 10">
    <name type="scientific">Ruminococcus albus SY3</name>
    <dbReference type="NCBI Taxonomy" id="1341156"/>
    <lineage>
        <taxon>Bacteria</taxon>
        <taxon>Bacillati</taxon>
        <taxon>Bacillota</taxon>
        <taxon>Clostridia</taxon>
        <taxon>Eubacteriales</taxon>
        <taxon>Oscillospiraceae</taxon>
        <taxon>Ruminococcus</taxon>
    </lineage>
</organism>
<dbReference type="AlphaFoldDB" id="A0A011UEA0"/>
<feature type="transmembrane region" description="Helical" evidence="7">
    <location>
        <begin position="326"/>
        <end position="349"/>
    </location>
</feature>
<evidence type="ECO:0000313" key="10">
    <source>
        <dbReference type="Proteomes" id="UP000021369"/>
    </source>
</evidence>
<evidence type="ECO:0000313" key="9">
    <source>
        <dbReference type="EMBL" id="EXM38944.1"/>
    </source>
</evidence>
<evidence type="ECO:0000256" key="1">
    <source>
        <dbReference type="ARBA" id="ARBA00004651"/>
    </source>
</evidence>
<evidence type="ECO:0000256" key="6">
    <source>
        <dbReference type="ARBA" id="ARBA00023136"/>
    </source>
</evidence>
<gene>
    <name evidence="9" type="ORF">RASY3_11540</name>
</gene>